<dbReference type="HAMAP" id="MF_01019">
    <property type="entry name" value="HisIE"/>
    <property type="match status" value="1"/>
</dbReference>
<sequence>MNFTNIKFDANGLIPAIIQDVKSNTVLMLAYMNEQALHKTVETGLTWFYSRSRQALWHKGETSGNVQKVIDIYYDCDADSLLVKVEQTGAACHEGTFSCFSRKLGQTDSQGEKLFAPEEVYGQSPATVLHDLYHVINNRRDNPKEGSYTTYLFEKGQDKILKKVGEESAETIIASKNNDNNELLYEMADLWYHCLVLLAYHKVSPSELLAELLKRRK</sequence>
<evidence type="ECO:0000256" key="3">
    <source>
        <dbReference type="ARBA" id="ARBA00004496"/>
    </source>
</evidence>
<evidence type="ECO:0000256" key="6">
    <source>
        <dbReference type="ARBA" id="ARBA00007731"/>
    </source>
</evidence>
<dbReference type="InterPro" id="IPR026660">
    <property type="entry name" value="PRA-CH"/>
</dbReference>
<dbReference type="InterPro" id="IPR002496">
    <property type="entry name" value="PRib_AMP_CycHydrolase_dom"/>
</dbReference>
<dbReference type="RefSeq" id="WP_092069404.1">
    <property type="nucleotide sequence ID" value="NZ_FNHB01000001.1"/>
</dbReference>
<evidence type="ECO:0000256" key="14">
    <source>
        <dbReference type="ARBA" id="ARBA00023268"/>
    </source>
</evidence>
<keyword evidence="10 15" id="KW-0547">Nucleotide-binding</keyword>
<evidence type="ECO:0000256" key="1">
    <source>
        <dbReference type="ARBA" id="ARBA00000024"/>
    </source>
</evidence>
<dbReference type="NCBIfam" id="TIGR03188">
    <property type="entry name" value="histidine_hisI"/>
    <property type="match status" value="1"/>
</dbReference>
<evidence type="ECO:0000259" key="16">
    <source>
        <dbReference type="Pfam" id="PF01502"/>
    </source>
</evidence>
<dbReference type="UniPathway" id="UPA00031">
    <property type="reaction ID" value="UER00007"/>
</dbReference>
<dbReference type="SUPFAM" id="SSF141734">
    <property type="entry name" value="HisI-like"/>
    <property type="match status" value="1"/>
</dbReference>
<dbReference type="EMBL" id="FNHB01000001">
    <property type="protein sequence ID" value="SDL90575.1"/>
    <property type="molecule type" value="Genomic_DNA"/>
</dbReference>
<accession>A0A1G9NX69</accession>
<dbReference type="GO" id="GO:0004636">
    <property type="term" value="F:phosphoribosyl-ATP diphosphatase activity"/>
    <property type="evidence" value="ECO:0007669"/>
    <property type="project" value="UniProtKB-UniRule"/>
</dbReference>
<proteinExistence type="inferred from homology"/>
<comment type="subcellular location">
    <subcellularLocation>
        <location evidence="3 15">Cytoplasm</location>
    </subcellularLocation>
</comment>
<comment type="similarity">
    <text evidence="7 15">In the N-terminal section; belongs to the PRA-CH family.</text>
</comment>
<keyword evidence="14 15" id="KW-0511">Multifunctional enzyme</keyword>
<dbReference type="GO" id="GO:0005524">
    <property type="term" value="F:ATP binding"/>
    <property type="evidence" value="ECO:0007669"/>
    <property type="project" value="UniProtKB-KW"/>
</dbReference>
<evidence type="ECO:0000313" key="18">
    <source>
        <dbReference type="Proteomes" id="UP000214880"/>
    </source>
</evidence>
<evidence type="ECO:0000256" key="4">
    <source>
        <dbReference type="ARBA" id="ARBA00005169"/>
    </source>
</evidence>
<evidence type="ECO:0000256" key="5">
    <source>
        <dbReference type="ARBA" id="ARBA00005204"/>
    </source>
</evidence>
<dbReference type="Gene3D" id="1.10.287.1080">
    <property type="entry name" value="MazG-like"/>
    <property type="match status" value="1"/>
</dbReference>
<reference evidence="17 18" key="1">
    <citation type="submission" date="2016-10" db="EMBL/GenBank/DDBJ databases">
        <authorList>
            <person name="de Groot N.N."/>
        </authorList>
    </citation>
    <scope>NUCLEOTIDE SEQUENCE [LARGE SCALE GENOMIC DNA]</scope>
    <source>
        <strain evidence="17 18">DSM 1736</strain>
    </source>
</reference>
<evidence type="ECO:0000256" key="15">
    <source>
        <dbReference type="HAMAP-Rule" id="MF_01019"/>
    </source>
</evidence>
<name>A0A1G9NX69_9FIRM</name>
<evidence type="ECO:0000256" key="10">
    <source>
        <dbReference type="ARBA" id="ARBA00022741"/>
    </source>
</evidence>
<evidence type="ECO:0000313" key="17">
    <source>
        <dbReference type="EMBL" id="SDL90575.1"/>
    </source>
</evidence>
<dbReference type="SUPFAM" id="SSF101386">
    <property type="entry name" value="all-alpha NTP pyrophosphatases"/>
    <property type="match status" value="1"/>
</dbReference>
<dbReference type="NCBIfam" id="NF000768">
    <property type="entry name" value="PRK00051.1"/>
    <property type="match status" value="1"/>
</dbReference>
<feature type="region of interest" description="Phosphoribosyl-ATP pyrophosphohydrolase" evidence="15">
    <location>
        <begin position="129"/>
        <end position="217"/>
    </location>
</feature>
<comment type="catalytic activity">
    <reaction evidence="2 15">
        <text>1-(5-phospho-beta-D-ribosyl)-ATP + H2O = 1-(5-phospho-beta-D-ribosyl)-5'-AMP + diphosphate + H(+)</text>
        <dbReference type="Rhea" id="RHEA:22828"/>
        <dbReference type="ChEBI" id="CHEBI:15377"/>
        <dbReference type="ChEBI" id="CHEBI:15378"/>
        <dbReference type="ChEBI" id="CHEBI:33019"/>
        <dbReference type="ChEBI" id="CHEBI:59457"/>
        <dbReference type="ChEBI" id="CHEBI:73183"/>
        <dbReference type="EC" id="3.6.1.31"/>
    </reaction>
</comment>
<dbReference type="FunFam" id="3.10.20.810:FF:000001">
    <property type="entry name" value="Histidine biosynthesis bifunctional protein HisIE"/>
    <property type="match status" value="1"/>
</dbReference>
<dbReference type="PANTHER" id="PTHR42945">
    <property type="entry name" value="HISTIDINE BIOSYNTHESIS BIFUNCTIONAL PROTEIN"/>
    <property type="match status" value="1"/>
</dbReference>
<feature type="region of interest" description="Phosphoribosyl-AMP cyclohydrolase" evidence="15">
    <location>
        <begin position="1"/>
        <end position="128"/>
    </location>
</feature>
<dbReference type="GO" id="GO:0005737">
    <property type="term" value="C:cytoplasm"/>
    <property type="evidence" value="ECO:0007669"/>
    <property type="project" value="UniProtKB-SubCell"/>
</dbReference>
<evidence type="ECO:0000256" key="8">
    <source>
        <dbReference type="ARBA" id="ARBA00022490"/>
    </source>
</evidence>
<evidence type="ECO:0000256" key="2">
    <source>
        <dbReference type="ARBA" id="ARBA00001460"/>
    </source>
</evidence>
<evidence type="ECO:0000256" key="11">
    <source>
        <dbReference type="ARBA" id="ARBA00022801"/>
    </source>
</evidence>
<dbReference type="InterPro" id="IPR038019">
    <property type="entry name" value="PRib_AMP_CycHydrolase_sf"/>
</dbReference>
<dbReference type="GO" id="GO:0000105">
    <property type="term" value="P:L-histidine biosynthetic process"/>
    <property type="evidence" value="ECO:0007669"/>
    <property type="project" value="UniProtKB-UniRule"/>
</dbReference>
<dbReference type="Proteomes" id="UP000214880">
    <property type="component" value="Unassembled WGS sequence"/>
</dbReference>
<dbReference type="NCBIfam" id="NF002747">
    <property type="entry name" value="PRK02759.1"/>
    <property type="match status" value="1"/>
</dbReference>
<dbReference type="InterPro" id="IPR008179">
    <property type="entry name" value="HisE"/>
</dbReference>
<dbReference type="InterPro" id="IPR021130">
    <property type="entry name" value="PRib-ATP_PPHydrolase-like"/>
</dbReference>
<keyword evidence="9 15" id="KW-0028">Amino-acid biosynthesis</keyword>
<dbReference type="CDD" id="cd11534">
    <property type="entry name" value="NTP-PPase_HisIE_like"/>
    <property type="match status" value="1"/>
</dbReference>
<dbReference type="Pfam" id="PF01503">
    <property type="entry name" value="PRA-PH"/>
    <property type="match status" value="1"/>
</dbReference>
<keyword evidence="13 15" id="KW-0368">Histidine biosynthesis</keyword>
<dbReference type="EC" id="3.6.1.31" evidence="15"/>
<comment type="pathway">
    <text evidence="5 15">Amino-acid biosynthesis; L-histidine biosynthesis; L-histidine from 5-phospho-alpha-D-ribose 1-diphosphate: step 2/9.</text>
</comment>
<dbReference type="PANTHER" id="PTHR42945:SF9">
    <property type="entry name" value="HISTIDINE BIOSYNTHESIS BIFUNCTIONAL PROTEIN HISIE"/>
    <property type="match status" value="1"/>
</dbReference>
<keyword evidence="11 15" id="KW-0378">Hydrolase</keyword>
<keyword evidence="18" id="KW-1185">Reference proteome</keyword>
<comment type="similarity">
    <text evidence="6 15">In the C-terminal section; belongs to the PRA-PH family.</text>
</comment>
<dbReference type="GO" id="GO:0004635">
    <property type="term" value="F:phosphoribosyl-AMP cyclohydrolase activity"/>
    <property type="evidence" value="ECO:0007669"/>
    <property type="project" value="UniProtKB-UniRule"/>
</dbReference>
<dbReference type="InterPro" id="IPR023019">
    <property type="entry name" value="His_synth_HisIE"/>
</dbReference>
<keyword evidence="8 15" id="KW-0963">Cytoplasm</keyword>
<protein>
    <recommendedName>
        <fullName evidence="15">Histidine biosynthesis bifunctional protein HisIE</fullName>
    </recommendedName>
    <domain>
        <recommendedName>
            <fullName evidence="15">Phosphoribosyl-AMP cyclohydrolase</fullName>
            <shortName evidence="15">PRA-CH</shortName>
            <ecNumber evidence="15">3.5.4.19</ecNumber>
        </recommendedName>
    </domain>
    <domain>
        <recommendedName>
            <fullName evidence="15">Phosphoribosyl-ATP pyrophosphatase</fullName>
            <shortName evidence="15">PRA-PH</shortName>
            <ecNumber evidence="15">3.6.1.31</ecNumber>
        </recommendedName>
    </domain>
</protein>
<dbReference type="AlphaFoldDB" id="A0A1G9NX69"/>
<evidence type="ECO:0000256" key="7">
    <source>
        <dbReference type="ARBA" id="ARBA00008299"/>
    </source>
</evidence>
<dbReference type="Gene3D" id="3.10.20.810">
    <property type="entry name" value="Phosphoribosyl-AMP cyclohydrolase"/>
    <property type="match status" value="1"/>
</dbReference>
<dbReference type="STRING" id="146817.SAMN04488502_1011141"/>
<comment type="pathway">
    <text evidence="4 15">Amino-acid biosynthesis; L-histidine biosynthesis; L-histidine from 5-phospho-alpha-D-ribose 1-diphosphate: step 3/9.</text>
</comment>
<evidence type="ECO:0000256" key="12">
    <source>
        <dbReference type="ARBA" id="ARBA00022840"/>
    </source>
</evidence>
<feature type="domain" description="Phosphoribosyl-AMP cyclohydrolase" evidence="16">
    <location>
        <begin position="28"/>
        <end position="100"/>
    </location>
</feature>
<keyword evidence="12 15" id="KW-0067">ATP-binding</keyword>
<dbReference type="HAMAP" id="MF_01020">
    <property type="entry name" value="HisE"/>
    <property type="match status" value="1"/>
</dbReference>
<evidence type="ECO:0000256" key="9">
    <source>
        <dbReference type="ARBA" id="ARBA00022605"/>
    </source>
</evidence>
<dbReference type="OrthoDB" id="9795769at2"/>
<comment type="catalytic activity">
    <reaction evidence="1 15">
        <text>1-(5-phospho-beta-D-ribosyl)-5'-AMP + H2O = 1-(5-phospho-beta-D-ribosyl)-5-[(5-phospho-beta-D-ribosylamino)methylideneamino]imidazole-4-carboxamide</text>
        <dbReference type="Rhea" id="RHEA:20049"/>
        <dbReference type="ChEBI" id="CHEBI:15377"/>
        <dbReference type="ChEBI" id="CHEBI:58435"/>
        <dbReference type="ChEBI" id="CHEBI:59457"/>
        <dbReference type="EC" id="3.5.4.19"/>
    </reaction>
</comment>
<organism evidence="17 18">
    <name type="scientific">Dendrosporobacter quercicolus</name>
    <dbReference type="NCBI Taxonomy" id="146817"/>
    <lineage>
        <taxon>Bacteria</taxon>
        <taxon>Bacillati</taxon>
        <taxon>Bacillota</taxon>
        <taxon>Negativicutes</taxon>
        <taxon>Selenomonadales</taxon>
        <taxon>Sporomusaceae</taxon>
        <taxon>Dendrosporobacter</taxon>
    </lineage>
</organism>
<evidence type="ECO:0000256" key="13">
    <source>
        <dbReference type="ARBA" id="ARBA00023102"/>
    </source>
</evidence>
<dbReference type="Pfam" id="PF01502">
    <property type="entry name" value="PRA-CH"/>
    <property type="match status" value="1"/>
</dbReference>
<dbReference type="HAMAP" id="MF_01021">
    <property type="entry name" value="HisI"/>
    <property type="match status" value="1"/>
</dbReference>
<gene>
    <name evidence="15" type="primary">hisI</name>
    <name evidence="15" type="synonym">hisIE</name>
    <name evidence="17" type="ORF">SAMN04488502_1011141</name>
</gene>
<dbReference type="NCBIfam" id="NF001611">
    <property type="entry name" value="PRK00400.1-3"/>
    <property type="match status" value="1"/>
</dbReference>
<dbReference type="EC" id="3.5.4.19" evidence="15"/>